<name>A0A2M9XY53_9LEPT</name>
<evidence type="ECO:0000313" key="1">
    <source>
        <dbReference type="EMBL" id="TGK92924.1"/>
    </source>
</evidence>
<dbReference type="OrthoDB" id="331829at2"/>
<gene>
    <name evidence="1" type="ORF">EHQ30_11875</name>
</gene>
<accession>A0A2M9XY53</accession>
<dbReference type="RefSeq" id="WP_100791940.1">
    <property type="nucleotide sequence ID" value="NZ_NPDQ01000008.1"/>
</dbReference>
<evidence type="ECO:0000313" key="2">
    <source>
        <dbReference type="Proteomes" id="UP000297891"/>
    </source>
</evidence>
<sequence>MWLKLGESEVINLDYIASIKKNPNQPSIEIIYQDLNNVKSLPFPGNEERDRAFKAILENLSRMKLYFE</sequence>
<reference evidence="1" key="1">
    <citation type="journal article" date="2019" name="PLoS Negl. Trop. Dis.">
        <title>Revisiting the worldwide diversity of Leptospira species in the environment.</title>
        <authorList>
            <person name="Vincent A.T."/>
            <person name="Schiettekatte O."/>
            <person name="Bourhy P."/>
            <person name="Veyrier F.J."/>
            <person name="Picardeau M."/>
        </authorList>
    </citation>
    <scope>NUCLEOTIDE SEQUENCE [LARGE SCALE GENOMIC DNA]</scope>
    <source>
        <strain evidence="1">201800277</strain>
    </source>
</reference>
<keyword evidence="2" id="KW-1185">Reference proteome</keyword>
<organism evidence="1 2">
    <name type="scientific">Leptospira brenneri</name>
    <dbReference type="NCBI Taxonomy" id="2023182"/>
    <lineage>
        <taxon>Bacteria</taxon>
        <taxon>Pseudomonadati</taxon>
        <taxon>Spirochaetota</taxon>
        <taxon>Spirochaetia</taxon>
        <taxon>Leptospirales</taxon>
        <taxon>Leptospiraceae</taxon>
        <taxon>Leptospira</taxon>
    </lineage>
</organism>
<dbReference type="Proteomes" id="UP000297891">
    <property type="component" value="Unassembled WGS sequence"/>
</dbReference>
<dbReference type="EMBL" id="RQFP01000008">
    <property type="protein sequence ID" value="TGK92924.1"/>
    <property type="molecule type" value="Genomic_DNA"/>
</dbReference>
<protein>
    <submittedName>
        <fullName evidence="1">Uncharacterized protein</fullName>
    </submittedName>
</protein>
<proteinExistence type="predicted"/>
<dbReference type="AlphaFoldDB" id="A0A2M9XY53"/>
<comment type="caution">
    <text evidence="1">The sequence shown here is derived from an EMBL/GenBank/DDBJ whole genome shotgun (WGS) entry which is preliminary data.</text>
</comment>